<gene>
    <name evidence="4" type="primary">LOC118894077</name>
</gene>
<feature type="region of interest" description="Disordered" evidence="1">
    <location>
        <begin position="1"/>
        <end position="68"/>
    </location>
</feature>
<proteinExistence type="predicted"/>
<keyword evidence="2" id="KW-1133">Transmembrane helix</keyword>
<dbReference type="OrthoDB" id="10509546at2759"/>
<feature type="transmembrane region" description="Helical" evidence="2">
    <location>
        <begin position="218"/>
        <end position="240"/>
    </location>
</feature>
<organism evidence="3 4">
    <name type="scientific">Balaenoptera musculus</name>
    <name type="common">Blue whale</name>
    <dbReference type="NCBI Taxonomy" id="9771"/>
    <lineage>
        <taxon>Eukaryota</taxon>
        <taxon>Metazoa</taxon>
        <taxon>Chordata</taxon>
        <taxon>Craniata</taxon>
        <taxon>Vertebrata</taxon>
        <taxon>Euteleostomi</taxon>
        <taxon>Mammalia</taxon>
        <taxon>Eutheria</taxon>
        <taxon>Laurasiatheria</taxon>
        <taxon>Artiodactyla</taxon>
        <taxon>Whippomorpha</taxon>
        <taxon>Cetacea</taxon>
        <taxon>Mysticeti</taxon>
        <taxon>Balaenopteridae</taxon>
        <taxon>Balaenoptera</taxon>
    </lineage>
</organism>
<evidence type="ECO:0000313" key="4">
    <source>
        <dbReference type="RefSeq" id="XP_036705620.1"/>
    </source>
</evidence>
<evidence type="ECO:0000256" key="1">
    <source>
        <dbReference type="SAM" id="MobiDB-lite"/>
    </source>
</evidence>
<feature type="compositionally biased region" description="Low complexity" evidence="1">
    <location>
        <begin position="11"/>
        <end position="32"/>
    </location>
</feature>
<dbReference type="KEGG" id="bmus:118894077"/>
<sequence length="273" mass="30303">MEYALFDSTPRSRAAGGSEGAARPRTRGTPTRRPTRRGRGEGGPRPRRPLRGTGVRARPRRRSPPAGPCLLLEVDGTLHRAVALQHAHGLRHHDSRVRAPVHCEGHTRSVKRKPRTQRRAEPRHLYMPGRRAPPTLARNQSPPALSARSPRDARGREPPGAGPKGRLWRLAFRAAGSLRPAPVKRPETWNGGEKQLFSSKGCSPWIAVHKIRKMRLAVAVRIPILLFSHVGFFFVPVTWAQRLDSSSKVMSRGAFWNACSTNKLPLPSSVKPE</sequence>
<protein>
    <submittedName>
        <fullName evidence="4">Uncharacterized protein LOC118894077</fullName>
    </submittedName>
</protein>
<dbReference type="Proteomes" id="UP000694857">
    <property type="component" value="Chromosome 4"/>
</dbReference>
<feature type="compositionally biased region" description="Basic residues" evidence="1">
    <location>
        <begin position="108"/>
        <end position="117"/>
    </location>
</feature>
<keyword evidence="2" id="KW-0472">Membrane</keyword>
<evidence type="ECO:0000256" key="2">
    <source>
        <dbReference type="SAM" id="Phobius"/>
    </source>
</evidence>
<feature type="region of interest" description="Disordered" evidence="1">
    <location>
        <begin position="88"/>
        <end position="166"/>
    </location>
</feature>
<name>A0A8B8XCI7_BALMU</name>
<evidence type="ECO:0000313" key="3">
    <source>
        <dbReference type="Proteomes" id="UP000694857"/>
    </source>
</evidence>
<keyword evidence="3" id="KW-1185">Reference proteome</keyword>
<accession>A0A8B8XCI7</accession>
<keyword evidence="2" id="KW-0812">Transmembrane</keyword>
<dbReference type="GeneID" id="118894077"/>
<dbReference type="RefSeq" id="XP_036705620.1">
    <property type="nucleotide sequence ID" value="XM_036849725.1"/>
</dbReference>
<reference evidence="4" key="1">
    <citation type="submission" date="2025-08" db="UniProtKB">
        <authorList>
            <consortium name="RefSeq"/>
        </authorList>
    </citation>
    <scope>IDENTIFICATION</scope>
    <source>
        <tissue evidence="4">Epidermis and Blubber</tissue>
    </source>
</reference>
<dbReference type="AlphaFoldDB" id="A0A8B8XCI7"/>